<gene>
    <name evidence="2" type="ORF">T190423A01A_30147</name>
</gene>
<dbReference type="EMBL" id="CAXJIO010000012">
    <property type="protein sequence ID" value="CAL2103033.1"/>
    <property type="molecule type" value="Genomic_DNA"/>
</dbReference>
<dbReference type="InterPro" id="IPR029068">
    <property type="entry name" value="Glyas_Bleomycin-R_OHBP_Dase"/>
</dbReference>
<protein>
    <submittedName>
        <fullName evidence="2">Bleomycin resistance protein</fullName>
    </submittedName>
</protein>
<evidence type="ECO:0000313" key="3">
    <source>
        <dbReference type="Proteomes" id="UP001497527"/>
    </source>
</evidence>
<dbReference type="Proteomes" id="UP001497527">
    <property type="component" value="Unassembled WGS sequence"/>
</dbReference>
<dbReference type="PANTHER" id="PTHR39434:SF1">
    <property type="entry name" value="VOC DOMAIN-CONTAINING PROTEIN"/>
    <property type="match status" value="1"/>
</dbReference>
<sequence length="136" mass="16454">MELNFHISLPCKDLNETLQYYTEELGLEIGRSTSKWVDFNLYGTQLTFVKVEEYTFQYPFYVLEDNQLPTFHFGIILNYENWESIYDRINRWSTDTIIKTTFFEDQNGEQSSFFVQDPNNYHIEFKTFKEKGEIFM</sequence>
<proteinExistence type="predicted"/>
<evidence type="ECO:0000259" key="1">
    <source>
        <dbReference type="Pfam" id="PF00903"/>
    </source>
</evidence>
<organism evidence="2 3">
    <name type="scientific">Tenacibaculum polynesiense</name>
    <dbReference type="NCBI Taxonomy" id="3137857"/>
    <lineage>
        <taxon>Bacteria</taxon>
        <taxon>Pseudomonadati</taxon>
        <taxon>Bacteroidota</taxon>
        <taxon>Flavobacteriia</taxon>
        <taxon>Flavobacteriales</taxon>
        <taxon>Flavobacteriaceae</taxon>
        <taxon>Tenacibaculum</taxon>
    </lineage>
</organism>
<evidence type="ECO:0000313" key="2">
    <source>
        <dbReference type="EMBL" id="CAL2103033.1"/>
    </source>
</evidence>
<keyword evidence="3" id="KW-1185">Reference proteome</keyword>
<reference evidence="2 3" key="1">
    <citation type="submission" date="2024-05" db="EMBL/GenBank/DDBJ databases">
        <authorList>
            <person name="Duchaud E."/>
        </authorList>
    </citation>
    <scope>NUCLEOTIDE SEQUENCE [LARGE SCALE GENOMIC DNA]</scope>
    <source>
        <strain evidence="2">Ena-SAMPLE-TAB-13-05-2024-13:56:06:370-140308</strain>
    </source>
</reference>
<dbReference type="Pfam" id="PF00903">
    <property type="entry name" value="Glyoxalase"/>
    <property type="match status" value="1"/>
</dbReference>
<name>A0ABP1F3N8_9FLAO</name>
<comment type="caution">
    <text evidence="2">The sequence shown here is derived from an EMBL/GenBank/DDBJ whole genome shotgun (WGS) entry which is preliminary data.</text>
</comment>
<dbReference type="InterPro" id="IPR004360">
    <property type="entry name" value="Glyas_Fos-R_dOase_dom"/>
</dbReference>
<accession>A0ABP1F3N8</accession>
<dbReference type="RefSeq" id="WP_348716969.1">
    <property type="nucleotide sequence ID" value="NZ_CAXJIO010000012.1"/>
</dbReference>
<dbReference type="PANTHER" id="PTHR39434">
    <property type="match status" value="1"/>
</dbReference>
<feature type="domain" description="Glyoxalase/fosfomycin resistance/dioxygenase" evidence="1">
    <location>
        <begin position="6"/>
        <end position="125"/>
    </location>
</feature>
<dbReference type="SUPFAM" id="SSF54593">
    <property type="entry name" value="Glyoxalase/Bleomycin resistance protein/Dihydroxybiphenyl dioxygenase"/>
    <property type="match status" value="1"/>
</dbReference>
<dbReference type="Gene3D" id="3.10.180.10">
    <property type="entry name" value="2,3-Dihydroxybiphenyl 1,2-Dioxygenase, domain 1"/>
    <property type="match status" value="1"/>
</dbReference>